<dbReference type="EMBL" id="LN855125">
    <property type="protein sequence ID" value="CDQ03206.1"/>
    <property type="molecule type" value="Genomic_DNA"/>
</dbReference>
<sequence>MFGLTGKFQSRRESDLEQESNLTTNPKNDYQKSKYGIGYRNGSKWSSDWSRSSNTSNTSPEHPITFEVTSSGRRWLICMLIAVSLLLFLLITAIIIAYAMNVLIIKFPSSTTTHQPYPFITSTLSPNFTIQPFPPLFPTPIPPYKPPIITTLPIPTDHLQKQTFLCQIFLLNQANEIYANHNRFEYQQTSQMIQNVIYNQLKQTPLRPYLENVYVWYLYNSGPDLAVEFSIILLTPSHPNIGVTSVKNVFISVLPEIEDQLNGTHIDKNKISIQYLNHH</sequence>
<feature type="compositionally biased region" description="Polar residues" evidence="1">
    <location>
        <begin position="19"/>
        <end position="28"/>
    </location>
</feature>
<proteinExistence type="predicted"/>
<name>A0A1I9G6B7_BRUMA</name>
<dbReference type="SUPFAM" id="SSF82671">
    <property type="entry name" value="SEA domain"/>
    <property type="match status" value="1"/>
</dbReference>
<organism evidence="4">
    <name type="scientific">Brugia malayi</name>
    <name type="common">Filarial nematode worm</name>
    <dbReference type="NCBI Taxonomy" id="6279"/>
    <lineage>
        <taxon>Eukaryota</taxon>
        <taxon>Metazoa</taxon>
        <taxon>Ecdysozoa</taxon>
        <taxon>Nematoda</taxon>
        <taxon>Chromadorea</taxon>
        <taxon>Rhabditida</taxon>
        <taxon>Spirurina</taxon>
        <taxon>Spiruromorpha</taxon>
        <taxon>Filarioidea</taxon>
        <taxon>Onchocercidae</taxon>
        <taxon>Brugia</taxon>
    </lineage>
</organism>
<keyword evidence="2" id="KW-0472">Membrane</keyword>
<dbReference type="PROSITE" id="PS50024">
    <property type="entry name" value="SEA"/>
    <property type="match status" value="1"/>
</dbReference>
<reference evidence="4" key="2">
    <citation type="submission" date="2012-12" db="EMBL/GenBank/DDBJ databases">
        <authorList>
            <consortium name="WormBase Consortium"/>
            <person name="Ghedin E."/>
            <person name="Paulini M."/>
        </authorList>
    </citation>
    <scope>NUCLEOTIDE SEQUENCE</scope>
    <source>
        <strain evidence="4">FR3</strain>
    </source>
</reference>
<dbReference type="InterPro" id="IPR036364">
    <property type="entry name" value="SEA_dom_sf"/>
</dbReference>
<accession>A0A1I9G6B7</accession>
<feature type="region of interest" description="Disordered" evidence="1">
    <location>
        <begin position="1"/>
        <end position="64"/>
    </location>
</feature>
<reference evidence="4" key="1">
    <citation type="journal article" date="2007" name="Science">
        <title>Draft genome of the filarial nematode parasite Brugia malayi.</title>
        <authorList>
            <person name="Ghedin E."/>
            <person name="Wang S."/>
            <person name="Spiro D."/>
            <person name="Caler E."/>
            <person name="Zhao Q."/>
            <person name="Crabtree J."/>
            <person name="Allen J.E."/>
            <person name="Delcher A.L."/>
            <person name="Guiliano D.B."/>
            <person name="Miranda-Saavedra D."/>
            <person name="Angiuoli S.V."/>
            <person name="Creasy T."/>
            <person name="Amedeo P."/>
            <person name="Haas B."/>
            <person name="El-Sayed N.M."/>
            <person name="Wortman J.R."/>
            <person name="Feldblyum T."/>
            <person name="Tallon L."/>
            <person name="Schatz M."/>
            <person name="Shumway M."/>
            <person name="Koo H."/>
            <person name="Salzberg S.L."/>
            <person name="Schobel S."/>
            <person name="Pertea M."/>
            <person name="Pop M."/>
            <person name="White O."/>
            <person name="Barton G.J."/>
            <person name="Carlow C.K."/>
            <person name="Crawford M.J."/>
            <person name="Daub J."/>
            <person name="Dimmic M.W."/>
            <person name="Estes C.F."/>
            <person name="Foster J.M."/>
            <person name="Ganatra M."/>
            <person name="Gregory W.F."/>
            <person name="Johnson N.M."/>
            <person name="Jin J."/>
            <person name="Komuniecki R."/>
            <person name="Korf I."/>
            <person name="Kumar S."/>
            <person name="Laney S."/>
            <person name="Li B.W."/>
            <person name="Li W."/>
            <person name="Lindblom T.H."/>
            <person name="Lustigman S."/>
            <person name="Ma D."/>
            <person name="Maina C.V."/>
            <person name="Martin D.M."/>
            <person name="McCarter J.P."/>
            <person name="McReynolds L."/>
            <person name="Mitreva M."/>
            <person name="Nutman T.B."/>
            <person name="Parkinson J."/>
            <person name="Peregrin-Alvarez J.M."/>
            <person name="Poole C."/>
            <person name="Ren Q."/>
            <person name="Saunders L."/>
            <person name="Sluder A.E."/>
            <person name="Smith K."/>
            <person name="Stanke M."/>
            <person name="Unnasch T.R."/>
            <person name="Ware J."/>
            <person name="Wei A.D."/>
            <person name="Weil G."/>
            <person name="Williams D.J."/>
            <person name="Zhang Y."/>
            <person name="Williams S.A."/>
            <person name="Fraser-Liggett C."/>
            <person name="Slatko B."/>
            <person name="Blaxter M.L."/>
            <person name="Scott A.L."/>
        </authorList>
    </citation>
    <scope>NUCLEOTIDE SEQUENCE</scope>
    <source>
        <strain evidence="4">FR3</strain>
    </source>
</reference>
<keyword evidence="2" id="KW-1133">Transmembrane helix</keyword>
<evidence type="ECO:0000256" key="2">
    <source>
        <dbReference type="SAM" id="Phobius"/>
    </source>
</evidence>
<protein>
    <submittedName>
        <fullName evidence="4">Bm13019, isoform b</fullName>
    </submittedName>
</protein>
<evidence type="ECO:0000259" key="3">
    <source>
        <dbReference type="PROSITE" id="PS50024"/>
    </source>
</evidence>
<evidence type="ECO:0000256" key="1">
    <source>
        <dbReference type="SAM" id="MobiDB-lite"/>
    </source>
</evidence>
<keyword evidence="2" id="KW-0812">Transmembrane</keyword>
<evidence type="ECO:0000313" key="4">
    <source>
        <dbReference type="EMBL" id="CDQ03206.1"/>
    </source>
</evidence>
<feature type="transmembrane region" description="Helical" evidence="2">
    <location>
        <begin position="75"/>
        <end position="100"/>
    </location>
</feature>
<feature type="domain" description="SEA" evidence="3">
    <location>
        <begin position="158"/>
        <end position="278"/>
    </location>
</feature>
<feature type="compositionally biased region" description="Low complexity" evidence="1">
    <location>
        <begin position="43"/>
        <end position="59"/>
    </location>
</feature>
<gene>
    <name evidence="4" type="primary">Bm13019</name>
    <name evidence="4" type="ORF">BM_Bm13019</name>
</gene>
<dbReference type="OMA" id="YMARRGW"/>
<dbReference type="AlphaFoldDB" id="A0A1I9G6B7"/>
<dbReference type="InterPro" id="IPR000082">
    <property type="entry name" value="SEA_dom"/>
</dbReference>